<name>G8R6B4_OWEHD</name>
<keyword evidence="2" id="KW-1185">Reference proteome</keyword>
<dbReference type="Gene3D" id="3.40.50.1820">
    <property type="entry name" value="alpha/beta hydrolase"/>
    <property type="match status" value="1"/>
</dbReference>
<dbReference type="EMBL" id="CP003156">
    <property type="protein sequence ID" value="AEV33334.1"/>
    <property type="molecule type" value="Genomic_DNA"/>
</dbReference>
<dbReference type="SUPFAM" id="SSF53474">
    <property type="entry name" value="alpha/beta-Hydrolases"/>
    <property type="match status" value="1"/>
</dbReference>
<dbReference type="KEGG" id="oho:Oweho_2363"/>
<dbReference type="RefSeq" id="WP_014202683.1">
    <property type="nucleotide sequence ID" value="NC_016599.1"/>
</dbReference>
<dbReference type="eggNOG" id="COG0596">
    <property type="taxonomic scope" value="Bacteria"/>
</dbReference>
<accession>G8R6B4</accession>
<evidence type="ECO:0000313" key="2">
    <source>
        <dbReference type="Proteomes" id="UP000005631"/>
    </source>
</evidence>
<dbReference type="STRING" id="926562.Oweho_2363"/>
<reference evidence="1 2" key="1">
    <citation type="journal article" date="2012" name="Stand. Genomic Sci.">
        <title>Genome sequence of the orange-pigmented seawater bacterium Owenweeksia hongkongensis type strain (UST20020801(T)).</title>
        <authorList>
            <person name="Riedel T."/>
            <person name="Held B."/>
            <person name="Nolan M."/>
            <person name="Lucas S."/>
            <person name="Lapidus A."/>
            <person name="Tice H."/>
            <person name="Del Rio T.G."/>
            <person name="Cheng J.F."/>
            <person name="Han C."/>
            <person name="Tapia R."/>
            <person name="Goodwin L.A."/>
            <person name="Pitluck S."/>
            <person name="Liolios K."/>
            <person name="Mavromatis K."/>
            <person name="Pagani I."/>
            <person name="Ivanova N."/>
            <person name="Mikhailova N."/>
            <person name="Pati A."/>
            <person name="Chen A."/>
            <person name="Palaniappan K."/>
            <person name="Rohde M."/>
            <person name="Tindall B.J."/>
            <person name="Detter J.C."/>
            <person name="Goker M."/>
            <person name="Woyke T."/>
            <person name="Bristow J."/>
            <person name="Eisen J.A."/>
            <person name="Markowitz V."/>
            <person name="Hugenholtz P."/>
            <person name="Klenk H.P."/>
            <person name="Kyrpides N.C."/>
        </authorList>
    </citation>
    <scope>NUCLEOTIDE SEQUENCE</scope>
    <source>
        <strain evidence="2">DSM 17368 / JCM 12287 / NRRL B-23963</strain>
    </source>
</reference>
<dbReference type="Proteomes" id="UP000005631">
    <property type="component" value="Chromosome"/>
</dbReference>
<dbReference type="AlphaFoldDB" id="G8R6B4"/>
<sequence>MIFRIFLFVISFLPLLGVAQGVGHRKRVYLIPGQGSDYRIFKNLKLDSIKYEMCYVNWEIPEEGETMSGFARQLAAQIDTSKSFYLVGVSLGGMIAVEMSKFLNPEKVILVSSAKCRDELPLQYRFQKSIPVYKAVPSAWVKQLSFVAQPIFEPDRRLEKETCNAMLDSKSPVFLKRTINMITNWSQPDCLPDNVFHIHGDNDHTIPINNVNCDVVIKNGSHMMMLTQTRAVQVGIEMILEGTD</sequence>
<organism evidence="1 2">
    <name type="scientific">Owenweeksia hongkongensis (strain DSM 17368 / CIP 108786 / JCM 12287 / NRRL B-23963 / UST20020801)</name>
    <dbReference type="NCBI Taxonomy" id="926562"/>
    <lineage>
        <taxon>Bacteria</taxon>
        <taxon>Pseudomonadati</taxon>
        <taxon>Bacteroidota</taxon>
        <taxon>Flavobacteriia</taxon>
        <taxon>Flavobacteriales</taxon>
        <taxon>Owenweeksiaceae</taxon>
        <taxon>Owenweeksia</taxon>
    </lineage>
</organism>
<dbReference type="InterPro" id="IPR029058">
    <property type="entry name" value="AB_hydrolase_fold"/>
</dbReference>
<evidence type="ECO:0008006" key="3">
    <source>
        <dbReference type="Google" id="ProtNLM"/>
    </source>
</evidence>
<protein>
    <recommendedName>
        <fullName evidence="3">Hydrolase or acyltransferase of alpha/beta superfamily</fullName>
    </recommendedName>
</protein>
<gene>
    <name evidence="1" type="ordered locus">Oweho_2363</name>
</gene>
<proteinExistence type="predicted"/>
<dbReference type="HOGENOM" id="CLU_105002_0_0_10"/>
<evidence type="ECO:0000313" key="1">
    <source>
        <dbReference type="EMBL" id="AEV33334.1"/>
    </source>
</evidence>